<keyword evidence="3" id="KW-0216">Detoxification</keyword>
<accession>A0A843YQJ8</accession>
<sequence length="352" mass="37683">MSHQSTFLAQLGISLPIVQAPMAGVTDAQLVAACCEAGVLGSLGAGMLMPDTLATTVKAIRAATNKPFNVNLFILEDMPLQDLSGPALTALTAEYHHLGLALSPPVRYAPSFQEQLELVLALAPPVVSFTFGILGAQDVTRFKQRGCKVIGTATNVDEAILWEQAGADALSVQGSEAGGHRGTFLHEGESSLIGLFPLLREIRAKSTLPLFAAGGIMDGAGIAAAQCLGAEAAQMGTAFLFCDEAPVHPLYRQRLINAQGHHTRLTKAFSGKYARGIENRFMQNMENAVTYPYPLQNALTAPLRKWAAEIADADYMSLWAGQGVPLGRSMPAAELIHQLEMEWHACRYQQQS</sequence>
<keyword evidence="4" id="KW-0285">Flavoprotein</keyword>
<comment type="caution">
    <text evidence="12">The sequence shown here is derived from an EMBL/GenBank/DDBJ whole genome shotgun (WGS) entry which is preliminary data.</text>
</comment>
<dbReference type="InterPro" id="IPR013785">
    <property type="entry name" value="Aldolase_TIM"/>
</dbReference>
<evidence type="ECO:0000256" key="8">
    <source>
        <dbReference type="ARBA" id="ARBA00023033"/>
    </source>
</evidence>
<dbReference type="AlphaFoldDB" id="A0A843YQJ8"/>
<evidence type="ECO:0000313" key="12">
    <source>
        <dbReference type="EMBL" id="MQR00257.1"/>
    </source>
</evidence>
<keyword evidence="13" id="KW-1185">Reference proteome</keyword>
<protein>
    <recommendedName>
        <fullName evidence="11">Nitronate monooxygenase</fullName>
    </recommendedName>
    <alternativeName>
        <fullName evidence="9">Propionate 3-nitronate monooxygenase</fullName>
    </alternativeName>
</protein>
<comment type="cofactor">
    <cofactor evidence="1">
        <name>FMN</name>
        <dbReference type="ChEBI" id="CHEBI:58210"/>
    </cofactor>
</comment>
<evidence type="ECO:0000256" key="6">
    <source>
        <dbReference type="ARBA" id="ARBA00022741"/>
    </source>
</evidence>
<dbReference type="EMBL" id="WINI01000003">
    <property type="protein sequence ID" value="MQR00257.1"/>
    <property type="molecule type" value="Genomic_DNA"/>
</dbReference>
<organism evidence="12 13">
    <name type="scientific">Glaciimonas soli</name>
    <dbReference type="NCBI Taxonomy" id="2590999"/>
    <lineage>
        <taxon>Bacteria</taxon>
        <taxon>Pseudomonadati</taxon>
        <taxon>Pseudomonadota</taxon>
        <taxon>Betaproteobacteria</taxon>
        <taxon>Burkholderiales</taxon>
        <taxon>Oxalobacteraceae</taxon>
        <taxon>Glaciimonas</taxon>
    </lineage>
</organism>
<evidence type="ECO:0000256" key="1">
    <source>
        <dbReference type="ARBA" id="ARBA00001917"/>
    </source>
</evidence>
<keyword evidence="8 12" id="KW-0503">Monooxygenase</keyword>
<gene>
    <name evidence="12" type="ORF">GEV47_06145</name>
</gene>
<reference evidence="12 13" key="1">
    <citation type="submission" date="2019-10" db="EMBL/GenBank/DDBJ databases">
        <title>Glaciimonas soli sp. nov., a psychrophilic bacterium isolated from the forest soil of a high elevation mountain in Taiwan.</title>
        <authorList>
            <person name="Wang L.-T."/>
            <person name="Shieh W.Y."/>
        </authorList>
    </citation>
    <scope>NUCLEOTIDE SEQUENCE [LARGE SCALE GENOMIC DNA]</scope>
    <source>
        <strain evidence="12 13">GS1</strain>
    </source>
</reference>
<dbReference type="PANTHER" id="PTHR42747">
    <property type="entry name" value="NITRONATE MONOOXYGENASE-RELATED"/>
    <property type="match status" value="1"/>
</dbReference>
<keyword evidence="6" id="KW-0547">Nucleotide-binding</keyword>
<dbReference type="GO" id="GO:0018580">
    <property type="term" value="F:nitronate monooxygenase activity"/>
    <property type="evidence" value="ECO:0007669"/>
    <property type="project" value="InterPro"/>
</dbReference>
<evidence type="ECO:0000256" key="3">
    <source>
        <dbReference type="ARBA" id="ARBA00022575"/>
    </source>
</evidence>
<evidence type="ECO:0000256" key="5">
    <source>
        <dbReference type="ARBA" id="ARBA00022643"/>
    </source>
</evidence>
<keyword evidence="5" id="KW-0288">FMN</keyword>
<evidence type="ECO:0000256" key="2">
    <source>
        <dbReference type="ARBA" id="ARBA00009881"/>
    </source>
</evidence>
<dbReference type="GO" id="GO:0009636">
    <property type="term" value="P:response to toxic substance"/>
    <property type="evidence" value="ECO:0007669"/>
    <property type="project" value="UniProtKB-KW"/>
</dbReference>
<dbReference type="RefSeq" id="WP_153233874.1">
    <property type="nucleotide sequence ID" value="NZ_WINI01000003.1"/>
</dbReference>
<proteinExistence type="inferred from homology"/>
<dbReference type="CDD" id="cd04730">
    <property type="entry name" value="NPD_like"/>
    <property type="match status" value="1"/>
</dbReference>
<evidence type="ECO:0000313" key="13">
    <source>
        <dbReference type="Proteomes" id="UP000451565"/>
    </source>
</evidence>
<name>A0A843YQJ8_9BURK</name>
<dbReference type="OrthoDB" id="9778912at2"/>
<dbReference type="Gene3D" id="3.20.20.70">
    <property type="entry name" value="Aldolase class I"/>
    <property type="match status" value="1"/>
</dbReference>
<evidence type="ECO:0000256" key="9">
    <source>
        <dbReference type="ARBA" id="ARBA00031155"/>
    </source>
</evidence>
<dbReference type="Proteomes" id="UP000451565">
    <property type="component" value="Unassembled WGS sequence"/>
</dbReference>
<dbReference type="SUPFAM" id="SSF51412">
    <property type="entry name" value="Inosine monophosphate dehydrogenase (IMPDH)"/>
    <property type="match status" value="1"/>
</dbReference>
<evidence type="ECO:0000256" key="11">
    <source>
        <dbReference type="ARBA" id="ARBA00067136"/>
    </source>
</evidence>
<evidence type="ECO:0000256" key="7">
    <source>
        <dbReference type="ARBA" id="ARBA00023002"/>
    </source>
</evidence>
<keyword evidence="7" id="KW-0560">Oxidoreductase</keyword>
<evidence type="ECO:0000256" key="4">
    <source>
        <dbReference type="ARBA" id="ARBA00022630"/>
    </source>
</evidence>
<comment type="catalytic activity">
    <reaction evidence="10">
        <text>3 propionate 3-nitronate + 3 O2 + H2O = 3 3-oxopropanoate + 2 nitrate + nitrite + H2O2 + 3 H(+)</text>
        <dbReference type="Rhea" id="RHEA:57332"/>
        <dbReference type="ChEBI" id="CHEBI:15377"/>
        <dbReference type="ChEBI" id="CHEBI:15378"/>
        <dbReference type="ChEBI" id="CHEBI:15379"/>
        <dbReference type="ChEBI" id="CHEBI:16240"/>
        <dbReference type="ChEBI" id="CHEBI:16301"/>
        <dbReference type="ChEBI" id="CHEBI:17632"/>
        <dbReference type="ChEBI" id="CHEBI:33190"/>
        <dbReference type="ChEBI" id="CHEBI:136067"/>
    </reaction>
</comment>
<dbReference type="FunFam" id="3.20.20.70:FF:000154">
    <property type="entry name" value="Probable nitronate monooxygenase"/>
    <property type="match status" value="1"/>
</dbReference>
<evidence type="ECO:0000256" key="10">
    <source>
        <dbReference type="ARBA" id="ARBA00049401"/>
    </source>
</evidence>
<dbReference type="GO" id="GO:0000166">
    <property type="term" value="F:nucleotide binding"/>
    <property type="evidence" value="ECO:0007669"/>
    <property type="project" value="UniProtKB-KW"/>
</dbReference>
<comment type="similarity">
    <text evidence="2">Belongs to the nitronate monooxygenase family. NMO class I subfamily.</text>
</comment>
<dbReference type="Pfam" id="PF03060">
    <property type="entry name" value="NMO"/>
    <property type="match status" value="1"/>
</dbReference>
<dbReference type="InterPro" id="IPR004136">
    <property type="entry name" value="NMO"/>
</dbReference>
<dbReference type="PANTHER" id="PTHR42747:SF3">
    <property type="entry name" value="NITRONATE MONOOXYGENASE-RELATED"/>
    <property type="match status" value="1"/>
</dbReference>